<evidence type="ECO:0000259" key="4">
    <source>
        <dbReference type="Pfam" id="PF05004"/>
    </source>
</evidence>
<dbReference type="SUPFAM" id="SSF48371">
    <property type="entry name" value="ARM repeat"/>
    <property type="match status" value="1"/>
</dbReference>
<evidence type="ECO:0008006" key="7">
    <source>
        <dbReference type="Google" id="ProtNLM"/>
    </source>
</evidence>
<proteinExistence type="inferred from homology"/>
<protein>
    <recommendedName>
        <fullName evidence="7">Interferon-related developmental regulator</fullName>
    </recommendedName>
</protein>
<dbReference type="EMBL" id="KN556262">
    <property type="protein sequence ID" value="KHJ88210.1"/>
    <property type="molecule type" value="Genomic_DNA"/>
</dbReference>
<dbReference type="OrthoDB" id="686784at2759"/>
<evidence type="ECO:0000256" key="2">
    <source>
        <dbReference type="SAM" id="MobiDB-lite"/>
    </source>
</evidence>
<dbReference type="PANTHER" id="PTHR12354">
    <property type="entry name" value="INTERFERON-RELATED DEVELOPMENTAL REGULATOR"/>
    <property type="match status" value="1"/>
</dbReference>
<feature type="region of interest" description="Disordered" evidence="2">
    <location>
        <begin position="1"/>
        <end position="57"/>
    </location>
</feature>
<dbReference type="InterPro" id="IPR016024">
    <property type="entry name" value="ARM-type_fold"/>
</dbReference>
<dbReference type="AlphaFoldDB" id="A0A0B1SYH3"/>
<gene>
    <name evidence="5" type="ORF">OESDEN_11999</name>
</gene>
<evidence type="ECO:0000256" key="1">
    <source>
        <dbReference type="ARBA" id="ARBA00008828"/>
    </source>
</evidence>
<sequence length="425" mass="47147">MGKGRNKNKDKDAYTGPTRKGREDDSDSDESVSTHFTVDDDLRSVQGDDTEDVDSPTLLDSLGEHIENANHKNISVRMAALKHLQLALCSQYIPDFVTKWRFTLIELISKNLKKTDEEAAVSAVLLALTSLQIGRFLLRSGLQIPEGFLGEEMGVDIEEPLSSLRALVTDPSRAVHLRSICALSVAVSTHVASVSDESVVASIKALRSVWAAVKLTGQSARLFSTTLQSWSLLLQDADGLALNSAFGEFSKLTSFLEADSLDIRIAAGEALAFLYELGSRIRPGFRLANHQQIVELLDLLCSDSSKSKAKKDKRAQRFTFRQVYSSIVDKDTPSITIKLNRESLTLDSCSSKLLYDVCCELLHGGIVRQLQYNELLRELFDMGPVQEVDRFEKVNKFARMAALDAASKHRNQVRGKQRDKRSVVL</sequence>
<dbReference type="PANTHER" id="PTHR12354:SF1">
    <property type="entry name" value="INTERFERON-RELATED DEVELOPMENTAL REGULATOR 1"/>
    <property type="match status" value="1"/>
</dbReference>
<name>A0A0B1SYH3_OESDE</name>
<dbReference type="InterPro" id="IPR039777">
    <property type="entry name" value="IFRD"/>
</dbReference>
<dbReference type="InterPro" id="IPR007701">
    <property type="entry name" value="Interferon-rel_develop_reg_N"/>
</dbReference>
<evidence type="ECO:0000259" key="3">
    <source>
        <dbReference type="Pfam" id="PF04836"/>
    </source>
</evidence>
<comment type="similarity">
    <text evidence="1">Belongs to the IFRD family.</text>
</comment>
<dbReference type="Pfam" id="PF05004">
    <property type="entry name" value="IFRD"/>
    <property type="match status" value="1"/>
</dbReference>
<feature type="domain" description="Interferon-related developmental regulator C-terminal" evidence="3">
    <location>
        <begin position="373"/>
        <end position="422"/>
    </location>
</feature>
<keyword evidence="6" id="KW-1185">Reference proteome</keyword>
<dbReference type="InterPro" id="IPR006921">
    <property type="entry name" value="Interferon-rel_develop_reg_C"/>
</dbReference>
<organism evidence="5 6">
    <name type="scientific">Oesophagostomum dentatum</name>
    <name type="common">Nodular worm</name>
    <dbReference type="NCBI Taxonomy" id="61180"/>
    <lineage>
        <taxon>Eukaryota</taxon>
        <taxon>Metazoa</taxon>
        <taxon>Ecdysozoa</taxon>
        <taxon>Nematoda</taxon>
        <taxon>Chromadorea</taxon>
        <taxon>Rhabditida</taxon>
        <taxon>Rhabditina</taxon>
        <taxon>Rhabditomorpha</taxon>
        <taxon>Strongyloidea</taxon>
        <taxon>Strongylidae</taxon>
        <taxon>Oesophagostomum</taxon>
    </lineage>
</organism>
<reference evidence="5 6" key="1">
    <citation type="submission" date="2014-03" db="EMBL/GenBank/DDBJ databases">
        <title>Draft genome of the hookworm Oesophagostomum dentatum.</title>
        <authorList>
            <person name="Mitreva M."/>
        </authorList>
    </citation>
    <scope>NUCLEOTIDE SEQUENCE [LARGE SCALE GENOMIC DNA]</scope>
    <source>
        <strain evidence="5 6">OD-Hann</strain>
    </source>
</reference>
<dbReference type="Pfam" id="PF04836">
    <property type="entry name" value="IFRD_C"/>
    <property type="match status" value="1"/>
</dbReference>
<feature type="domain" description="Interferon-related developmental regulator N-terminal" evidence="4">
    <location>
        <begin position="33"/>
        <end position="327"/>
    </location>
</feature>
<evidence type="ECO:0000313" key="6">
    <source>
        <dbReference type="Proteomes" id="UP000053660"/>
    </source>
</evidence>
<accession>A0A0B1SYH3</accession>
<evidence type="ECO:0000313" key="5">
    <source>
        <dbReference type="EMBL" id="KHJ88210.1"/>
    </source>
</evidence>
<dbReference type="Proteomes" id="UP000053660">
    <property type="component" value="Unassembled WGS sequence"/>
</dbReference>